<proteinExistence type="predicted"/>
<reference evidence="2" key="1">
    <citation type="submission" date="2019-07" db="EMBL/GenBank/DDBJ databases">
        <title>Chitinimonas sp. nov., isolated from Ny-Alesund, arctica soil.</title>
        <authorList>
            <person name="Xu Q."/>
            <person name="Peng F."/>
        </authorList>
    </citation>
    <scope>NUCLEOTIDE SEQUENCE [LARGE SCALE GENOMIC DNA]</scope>
    <source>
        <strain evidence="2">R3-44</strain>
    </source>
</reference>
<organism evidence="1 2">
    <name type="scientific">Chitinimonas arctica</name>
    <dbReference type="NCBI Taxonomy" id="2594795"/>
    <lineage>
        <taxon>Bacteria</taxon>
        <taxon>Pseudomonadati</taxon>
        <taxon>Pseudomonadota</taxon>
        <taxon>Betaproteobacteria</taxon>
        <taxon>Neisseriales</taxon>
        <taxon>Chitinibacteraceae</taxon>
        <taxon>Chitinimonas</taxon>
    </lineage>
</organism>
<accession>A0A516SFU2</accession>
<evidence type="ECO:0000313" key="1">
    <source>
        <dbReference type="EMBL" id="QDQ27024.1"/>
    </source>
</evidence>
<sequence length="371" mass="39832">MKSLPPARSSPTPPAIMHRTLPCALLAAAHLAGQAAPLPVYREFKDWMVACSNSGHCVAKGFEEYTDSTEMLLEQAPGPDGETSLTLSFQVKDKMAIPQLRLNGQALSTDEWEISQEGNAYGSSWIHCLDDEATRKLLATASRKQALTLTDKQGHVLADFKVAGLTASLLLIDETQGRLGTTRALLRTGSKSAATIPPAHPLPVLHPAAIGKPEVSAAEATRLLQAVRKLEPDCATNDDDDGQQGDVAALSFREAIVLLPCGQGAYNTSYVTYRAQRHGKPKPARLVLPGLSKVFTASYEMTNAGYDPASQTLSQYTKGRGVGDCGEASGWIFDGRNFVLSSYSHQGRCGGQSLLDWPALWQTTVEAVKAR</sequence>
<dbReference type="Pfam" id="PF06674">
    <property type="entry name" value="DUF1176"/>
    <property type="match status" value="1"/>
</dbReference>
<dbReference type="EMBL" id="CP041730">
    <property type="protein sequence ID" value="QDQ27024.1"/>
    <property type="molecule type" value="Genomic_DNA"/>
</dbReference>
<dbReference type="KEGG" id="cari:FNU76_12000"/>
<dbReference type="AlphaFoldDB" id="A0A516SFU2"/>
<gene>
    <name evidence="1" type="ORF">FNU76_12000</name>
</gene>
<evidence type="ECO:0000313" key="2">
    <source>
        <dbReference type="Proteomes" id="UP000317550"/>
    </source>
</evidence>
<dbReference type="Proteomes" id="UP000317550">
    <property type="component" value="Chromosome"/>
</dbReference>
<protein>
    <submittedName>
        <fullName evidence="1">DUF1176 domain-containing protein</fullName>
    </submittedName>
</protein>
<dbReference type="RefSeq" id="WP_144278417.1">
    <property type="nucleotide sequence ID" value="NZ_CP041730.1"/>
</dbReference>
<name>A0A516SFU2_9NEIS</name>
<dbReference type="InterPro" id="IPR009560">
    <property type="entry name" value="DUF1176"/>
</dbReference>
<keyword evidence="2" id="KW-1185">Reference proteome</keyword>
<dbReference type="OrthoDB" id="330924at2"/>